<evidence type="ECO:0008006" key="3">
    <source>
        <dbReference type="Google" id="ProtNLM"/>
    </source>
</evidence>
<proteinExistence type="predicted"/>
<gene>
    <name evidence="1" type="ORF">BN983_03244</name>
</gene>
<sequence>MSNKDIRTAIRDAGLKHWQVAEAYGLHEGNFSRLLRKELPEDKKQEVFQAIEEAKKELNKAS</sequence>
<comment type="caution">
    <text evidence="1">The sequence shown here is derived from an EMBL/GenBank/DDBJ whole genome shotgun (WGS) entry which is preliminary data.</text>
</comment>
<reference evidence="2" key="1">
    <citation type="submission" date="2014-03" db="EMBL/GenBank/DDBJ databases">
        <authorList>
            <person name="Urmite Genomes U."/>
        </authorList>
    </citation>
    <scope>NUCLEOTIDE SEQUENCE [LARGE SCALE GENOMIC DNA]</scope>
    <source>
        <strain evidence="2">HD-03</strain>
    </source>
</reference>
<protein>
    <recommendedName>
        <fullName evidence="3">Phage-associated protein, BcepMu gp16 family</fullName>
    </recommendedName>
</protein>
<accession>A0A024P7W7</accession>
<dbReference type="AlphaFoldDB" id="A0A024P7W7"/>
<dbReference type="Proteomes" id="UP000028868">
    <property type="component" value="Unassembled WGS sequence"/>
</dbReference>
<organism evidence="1 2">
    <name type="scientific">Halobacillus karajensis</name>
    <dbReference type="NCBI Taxonomy" id="195088"/>
    <lineage>
        <taxon>Bacteria</taxon>
        <taxon>Bacillati</taxon>
        <taxon>Bacillota</taxon>
        <taxon>Bacilli</taxon>
        <taxon>Bacillales</taxon>
        <taxon>Bacillaceae</taxon>
        <taxon>Halobacillus</taxon>
    </lineage>
</organism>
<name>A0A024P7W7_9BACI</name>
<evidence type="ECO:0000313" key="1">
    <source>
        <dbReference type="EMBL" id="CDQ24943.1"/>
    </source>
</evidence>
<evidence type="ECO:0000313" key="2">
    <source>
        <dbReference type="Proteomes" id="UP000028868"/>
    </source>
</evidence>
<keyword evidence="2" id="KW-1185">Reference proteome</keyword>
<dbReference type="RefSeq" id="WP_035510233.1">
    <property type="nucleotide sequence ID" value="NZ_CCDH010000003.1"/>
</dbReference>
<dbReference type="EMBL" id="CCDI010000004">
    <property type="protein sequence ID" value="CDQ24943.1"/>
    <property type="molecule type" value="Genomic_DNA"/>
</dbReference>
<reference evidence="1 2" key="2">
    <citation type="submission" date="2014-05" db="EMBL/GenBank/DDBJ databases">
        <title>Draft genome sequence of Halobacillus karajensis HK-03.</title>
        <authorList>
            <person name="Khelaifia S."/>
            <person name="Croce O."/>
            <person name="Lagier J.C."/>
            <person name="Raoult D."/>
        </authorList>
    </citation>
    <scope>NUCLEOTIDE SEQUENCE [LARGE SCALE GENOMIC DNA]</scope>
    <source>
        <strain evidence="1 2">HD-03</strain>
    </source>
</reference>